<evidence type="ECO:0000313" key="3">
    <source>
        <dbReference type="Proteomes" id="UP000489961"/>
    </source>
</evidence>
<evidence type="ECO:0000313" key="2">
    <source>
        <dbReference type="EMBL" id="CAB1215424.1"/>
    </source>
</evidence>
<dbReference type="EMBL" id="CADDTS010000030">
    <property type="protein sequence ID" value="CAB1215424.1"/>
    <property type="molecule type" value="Genomic_DNA"/>
</dbReference>
<dbReference type="Proteomes" id="UP000489961">
    <property type="component" value="Unassembled WGS sequence"/>
</dbReference>
<dbReference type="Pfam" id="PF04313">
    <property type="entry name" value="HSDR_N"/>
    <property type="match status" value="1"/>
</dbReference>
<evidence type="ECO:0000259" key="1">
    <source>
        <dbReference type="Pfam" id="PF04313"/>
    </source>
</evidence>
<dbReference type="InterPro" id="IPR007409">
    <property type="entry name" value="Restrct_endonuc_type1_HsdR_N"/>
</dbReference>
<dbReference type="GO" id="GO:0009035">
    <property type="term" value="F:type I site-specific deoxyribonuclease activity"/>
    <property type="evidence" value="ECO:0007669"/>
    <property type="project" value="UniProtKB-EC"/>
</dbReference>
<organism evidence="2 3">
    <name type="scientific">Acinetobacter bouvetii</name>
    <dbReference type="NCBI Taxonomy" id="202951"/>
    <lineage>
        <taxon>Bacteria</taxon>
        <taxon>Pseudomonadati</taxon>
        <taxon>Pseudomonadota</taxon>
        <taxon>Gammaproteobacteria</taxon>
        <taxon>Moraxellales</taxon>
        <taxon>Moraxellaceae</taxon>
        <taxon>Acinetobacter</taxon>
    </lineage>
</organism>
<gene>
    <name evidence="2" type="ORF">SFB21_1713</name>
</gene>
<feature type="domain" description="Restriction endonuclease type I HsdR N-terminal" evidence="1">
    <location>
        <begin position="61"/>
        <end position="124"/>
    </location>
</feature>
<comment type="caution">
    <text evidence="2">The sequence shown here is derived from an EMBL/GenBank/DDBJ whole genome shotgun (WGS) entry which is preliminary data.</text>
</comment>
<name>A0A811GCR4_9GAMM</name>
<reference evidence="2 3" key="1">
    <citation type="submission" date="2020-02" db="EMBL/GenBank/DDBJ databases">
        <authorList>
            <person name="Chaudhuri R."/>
        </authorList>
    </citation>
    <scope>NUCLEOTIDE SEQUENCE [LARGE SCALE GENOMIC DNA]</scope>
    <source>
        <strain evidence="2">SFB21</strain>
    </source>
</reference>
<dbReference type="GO" id="GO:0009307">
    <property type="term" value="P:DNA restriction-modification system"/>
    <property type="evidence" value="ECO:0007669"/>
    <property type="project" value="UniProtKB-KW"/>
</dbReference>
<sequence>MEIFINKLQNHIEHVKRVGEHCTTEETTKQALILPLLDILGFSPYDPTKVLAEFAADFPGVKATERVDYALYCNGQPVMFIEAKPYVANLTNHAPQLSRYFNSSLGVTIGAITNGKEWRFFTDLINPNVMDEKPFLTVDFMKHKAEELVQLAEFKHDNFHVEKLRFFAEENQYIQQFKAVIKKCINEVDIDFVRYVAQQANVQRQLNTKFLETIQPFVKQAVEQAISDTVVKGLSSPTIITAQPIEPKPTKIEETTAINNVPVDIIHPENEKIITTKEEQDLYRIVNELFPETELIGKDTESYYSILFQNKNNRWIFRYDINRKRPTIQFIVPIDEQRRIELSRAGLEVQTNGHVFLDKPEHIYRAVGILRDCLEYCSNDENFKRVLNT</sequence>
<dbReference type="AlphaFoldDB" id="A0A811GCR4"/>
<dbReference type="RefSeq" id="WP_174559617.1">
    <property type="nucleotide sequence ID" value="NZ_CADDTS010000030.1"/>
</dbReference>
<dbReference type="Gene3D" id="3.90.1570.30">
    <property type="match status" value="1"/>
</dbReference>
<dbReference type="GO" id="GO:0005524">
    <property type="term" value="F:ATP binding"/>
    <property type="evidence" value="ECO:0007669"/>
    <property type="project" value="UniProtKB-KW"/>
</dbReference>
<dbReference type="GO" id="GO:0003677">
    <property type="term" value="F:DNA binding"/>
    <property type="evidence" value="ECO:0007669"/>
    <property type="project" value="UniProtKB-KW"/>
</dbReference>
<protein>
    <recommendedName>
        <fullName evidence="1">Restriction endonuclease type I HsdR N-terminal domain-containing protein</fullName>
    </recommendedName>
</protein>
<accession>A0A811GCR4</accession>
<proteinExistence type="predicted"/>